<dbReference type="RefSeq" id="WP_191689713.1">
    <property type="nucleotide sequence ID" value="NZ_JACSQR010000001.1"/>
</dbReference>
<keyword evidence="2" id="KW-0723">Serine/threonine-protein kinase</keyword>
<dbReference type="Proteomes" id="UP000606724">
    <property type="component" value="Unassembled WGS sequence"/>
</dbReference>
<dbReference type="CDD" id="cd14014">
    <property type="entry name" value="STKc_PknB_like"/>
    <property type="match status" value="1"/>
</dbReference>
<dbReference type="PANTHER" id="PTHR44167">
    <property type="entry name" value="OVARIAN-SPECIFIC SERINE/THREONINE-PROTEIN KINASE LOK-RELATED"/>
    <property type="match status" value="1"/>
</dbReference>
<dbReference type="Gene3D" id="1.10.510.10">
    <property type="entry name" value="Transferase(Phosphotransferase) domain 1"/>
    <property type="match status" value="1"/>
</dbReference>
<evidence type="ECO:0000313" key="3">
    <source>
        <dbReference type="Proteomes" id="UP000606724"/>
    </source>
</evidence>
<dbReference type="InterPro" id="IPR000719">
    <property type="entry name" value="Prot_kinase_dom"/>
</dbReference>
<reference evidence="2 3" key="1">
    <citation type="submission" date="2020-08" db="EMBL/GenBank/DDBJ databases">
        <title>A Genomic Blueprint of the Chicken Gut Microbiome.</title>
        <authorList>
            <person name="Gilroy R."/>
            <person name="Ravi A."/>
            <person name="Getino M."/>
            <person name="Pursley I."/>
            <person name="Horton D.L."/>
            <person name="Alikhan N.-F."/>
            <person name="Baker D."/>
            <person name="Gharbi K."/>
            <person name="Hall N."/>
            <person name="Watson M."/>
            <person name="Adriaenssens E.M."/>
            <person name="Foster-Nyarko E."/>
            <person name="Jarju S."/>
            <person name="Secka A."/>
            <person name="Antonio M."/>
            <person name="Oren A."/>
            <person name="Chaudhuri R."/>
            <person name="La Ragione R.M."/>
            <person name="Hildebrand F."/>
            <person name="Pallen M.J."/>
        </authorList>
    </citation>
    <scope>NUCLEOTIDE SEQUENCE [LARGE SCALE GENOMIC DNA]</scope>
    <source>
        <strain evidence="2 3">Sa4CVA2</strain>
    </source>
</reference>
<dbReference type="SMART" id="SM00220">
    <property type="entry name" value="S_TKc"/>
    <property type="match status" value="1"/>
</dbReference>
<dbReference type="GO" id="GO:0004674">
    <property type="term" value="F:protein serine/threonine kinase activity"/>
    <property type="evidence" value="ECO:0007669"/>
    <property type="project" value="UniProtKB-KW"/>
</dbReference>
<keyword evidence="2" id="KW-0808">Transferase</keyword>
<evidence type="ECO:0000259" key="1">
    <source>
        <dbReference type="PROSITE" id="PS50011"/>
    </source>
</evidence>
<keyword evidence="2" id="KW-0418">Kinase</keyword>
<gene>
    <name evidence="2" type="ORF">H9653_00630</name>
</gene>
<evidence type="ECO:0000313" key="2">
    <source>
        <dbReference type="EMBL" id="MBD7946549.1"/>
    </source>
</evidence>
<dbReference type="SUPFAM" id="SSF56112">
    <property type="entry name" value="Protein kinase-like (PK-like)"/>
    <property type="match status" value="1"/>
</dbReference>
<dbReference type="EMBL" id="JACSQR010000001">
    <property type="protein sequence ID" value="MBD7946549.1"/>
    <property type="molecule type" value="Genomic_DNA"/>
</dbReference>
<dbReference type="PROSITE" id="PS50011">
    <property type="entry name" value="PROTEIN_KINASE_DOM"/>
    <property type="match status" value="1"/>
</dbReference>
<dbReference type="InterPro" id="IPR011009">
    <property type="entry name" value="Kinase-like_dom_sf"/>
</dbReference>
<dbReference type="Pfam" id="PF00069">
    <property type="entry name" value="Pkinase"/>
    <property type="match status" value="1"/>
</dbReference>
<name>A0ABR8RFG7_9GAMM</name>
<proteinExistence type="predicted"/>
<organism evidence="2 3">
    <name type="scientific">Psychrobacter communis</name>
    <dbReference type="NCBI Taxonomy" id="2762238"/>
    <lineage>
        <taxon>Bacteria</taxon>
        <taxon>Pseudomonadati</taxon>
        <taxon>Pseudomonadota</taxon>
        <taxon>Gammaproteobacteria</taxon>
        <taxon>Moraxellales</taxon>
        <taxon>Moraxellaceae</taxon>
        <taxon>Psychrobacter</taxon>
    </lineage>
</organism>
<dbReference type="PANTHER" id="PTHR44167:SF24">
    <property type="entry name" value="SERINE_THREONINE-PROTEIN KINASE CHK2"/>
    <property type="match status" value="1"/>
</dbReference>
<feature type="domain" description="Protein kinase" evidence="1">
    <location>
        <begin position="63"/>
        <end position="340"/>
    </location>
</feature>
<sequence>MKNSASNQAAIQAKPKQDLAKQTLQTDAQQILPVLTIAFLDLKYNKITHQRISQQSVTNVLEYQGLTRAKHPQFGEAMMKWQLSTDAHRYGSDLSYEADVLKSINQFSNHQGRFSSIAPPLLASHHLQLQVLNNSQTLTIVVMPNYANGSVARYLRQSLTAEQKQQLIIQAAKLIANLHHIGWLHNDIKPSNILLDAFVPNHRAIGGIVPNLLLTDFALAEPIDNGITQINKKNSTENNAGTPAYLAPERWQGQGATLQSDIYAFGIMLYEILAGERPFKIDNPSGAPLREWATQHCQQPIATLPLEYRRYQRIINKALAKRIEKRYQSMEEIVMDLERL</sequence>
<keyword evidence="3" id="KW-1185">Reference proteome</keyword>
<protein>
    <submittedName>
        <fullName evidence="2">Serine/threonine protein kinase</fullName>
    </submittedName>
</protein>
<accession>A0ABR8RFG7</accession>
<comment type="caution">
    <text evidence="2">The sequence shown here is derived from an EMBL/GenBank/DDBJ whole genome shotgun (WGS) entry which is preliminary data.</text>
</comment>